<accession>A0A9W6TAQ9</accession>
<dbReference type="Proteomes" id="UP001165083">
    <property type="component" value="Unassembled WGS sequence"/>
</dbReference>
<name>A0A9W6TAQ9_9STRA</name>
<reference evidence="2" key="1">
    <citation type="submission" date="2023-04" db="EMBL/GenBank/DDBJ databases">
        <title>Phytophthora lilii NBRC 32176.</title>
        <authorList>
            <person name="Ichikawa N."/>
            <person name="Sato H."/>
            <person name="Tonouchi N."/>
        </authorList>
    </citation>
    <scope>NUCLEOTIDE SEQUENCE</scope>
    <source>
        <strain evidence="2">NBRC 32176</strain>
    </source>
</reference>
<keyword evidence="3" id="KW-1185">Reference proteome</keyword>
<gene>
    <name evidence="2" type="ORF">Plil01_000061700</name>
</gene>
<dbReference type="OrthoDB" id="128062at2759"/>
<feature type="region of interest" description="Disordered" evidence="1">
    <location>
        <begin position="32"/>
        <end position="63"/>
    </location>
</feature>
<evidence type="ECO:0000256" key="1">
    <source>
        <dbReference type="SAM" id="MobiDB-lite"/>
    </source>
</evidence>
<protein>
    <submittedName>
        <fullName evidence="2">Unnamed protein product</fullName>
    </submittedName>
</protein>
<comment type="caution">
    <text evidence="2">The sequence shown here is derived from an EMBL/GenBank/DDBJ whole genome shotgun (WGS) entry which is preliminary data.</text>
</comment>
<evidence type="ECO:0000313" key="3">
    <source>
        <dbReference type="Proteomes" id="UP001165083"/>
    </source>
</evidence>
<organism evidence="2 3">
    <name type="scientific">Phytophthora lilii</name>
    <dbReference type="NCBI Taxonomy" id="2077276"/>
    <lineage>
        <taxon>Eukaryota</taxon>
        <taxon>Sar</taxon>
        <taxon>Stramenopiles</taxon>
        <taxon>Oomycota</taxon>
        <taxon>Peronosporomycetes</taxon>
        <taxon>Peronosporales</taxon>
        <taxon>Peronosporaceae</taxon>
        <taxon>Phytophthora</taxon>
    </lineage>
</organism>
<sequence length="439" mass="49201">MSFVLLEEEDDQATVQEALALIDACDDTPMLGEIHGEKSFSASSNGAKRSRQQQNRERDFRRRQQLKEERLQLEMQAQRMEMYLSRLRESGVRAVSSEALEPRESSCVTPEMQKERLQAELLNASLRKAVAAEKKWSKSLQSVLDKRQTMETVSLTSSMLLSSSHSKPSSVMHCSPMMLRNDPASMRREIMETMDRMYVEAKATVNPLTGAAASIPSLTCHYNGRLDSKAGPTTQLTSEMPLECSLDTARELLSAMFSMPDPAQPSLKIRRTRVRALCVGGSSLCFSFITGSAIIMQAKRTYTEGEVEKEFTVDLGGSRMNECLDGIGLLRRHNEDDCELILWAAISFHHSGKISFRECSWMAAARSAPSDTKESVIRVKYNLSAEKEQRCTYIDGEHIDQIRNHALGAIGAKMKAKNHMLQKKMLIETGREDLASFLA</sequence>
<dbReference type="AlphaFoldDB" id="A0A9W6TAQ9"/>
<evidence type="ECO:0000313" key="2">
    <source>
        <dbReference type="EMBL" id="GMF09738.1"/>
    </source>
</evidence>
<proteinExistence type="predicted"/>
<dbReference type="EMBL" id="BSXW01000017">
    <property type="protein sequence ID" value="GMF09738.1"/>
    <property type="molecule type" value="Genomic_DNA"/>
</dbReference>
<feature type="compositionally biased region" description="Basic and acidic residues" evidence="1">
    <location>
        <begin position="54"/>
        <end position="63"/>
    </location>
</feature>